<comment type="caution">
    <text evidence="3">The sequence shown here is derived from an EMBL/GenBank/DDBJ whole genome shotgun (WGS) entry which is preliminary data.</text>
</comment>
<keyword evidence="2" id="KW-0560">Oxidoreductase</keyword>
<dbReference type="Gene3D" id="3.40.50.720">
    <property type="entry name" value="NAD(P)-binding Rossmann-like Domain"/>
    <property type="match status" value="1"/>
</dbReference>
<dbReference type="Proteomes" id="UP000256941">
    <property type="component" value="Unassembled WGS sequence"/>
</dbReference>
<evidence type="ECO:0000256" key="1">
    <source>
        <dbReference type="ARBA" id="ARBA00006484"/>
    </source>
</evidence>
<dbReference type="Pfam" id="PF13561">
    <property type="entry name" value="adh_short_C2"/>
    <property type="match status" value="1"/>
</dbReference>
<dbReference type="InterPro" id="IPR020904">
    <property type="entry name" value="Sc_DH/Rdtase_CS"/>
</dbReference>
<organism evidence="3 4">
    <name type="scientific">Paracoccus versutus</name>
    <name type="common">Thiobacillus versutus</name>
    <dbReference type="NCBI Taxonomy" id="34007"/>
    <lineage>
        <taxon>Bacteria</taxon>
        <taxon>Pseudomonadati</taxon>
        <taxon>Pseudomonadota</taxon>
        <taxon>Alphaproteobacteria</taxon>
        <taxon>Rhodobacterales</taxon>
        <taxon>Paracoccaceae</taxon>
        <taxon>Paracoccus</taxon>
    </lineage>
</organism>
<dbReference type="EMBL" id="QTUJ01000001">
    <property type="protein sequence ID" value="REF73330.1"/>
    <property type="molecule type" value="Genomic_DNA"/>
</dbReference>
<evidence type="ECO:0000256" key="2">
    <source>
        <dbReference type="ARBA" id="ARBA00023002"/>
    </source>
</evidence>
<sequence length="257" mass="26242">MGKVVYDFTGEVALVTGAAAGMGLATAKAFAEAGASVVLADVAPDALDRAVESIRANGGVATGVVCDVSDDAAVKALVDRTVEVYGRLDCAFNNAGIISATTPVVDMALSDYDRIMGINLRGVFSALKYEIAQMQKQGQGGAIVNNASLAGKIGVPGRAQYAAAKHGMLGLTKSVALEAGRDNIRVNAICPGTIATPMVERMAAAKDLDTELAGAAVPLNRLGTVEEIAQVVLWLCSEGSSYVLGEPLSVDAGVTIQ</sequence>
<dbReference type="PANTHER" id="PTHR24321:SF8">
    <property type="entry name" value="ESTRADIOL 17-BETA-DEHYDROGENASE 8-RELATED"/>
    <property type="match status" value="1"/>
</dbReference>
<dbReference type="GO" id="GO:0016491">
    <property type="term" value="F:oxidoreductase activity"/>
    <property type="evidence" value="ECO:0007669"/>
    <property type="project" value="UniProtKB-KW"/>
</dbReference>
<dbReference type="InterPro" id="IPR036291">
    <property type="entry name" value="NAD(P)-bd_dom_sf"/>
</dbReference>
<dbReference type="SUPFAM" id="SSF51735">
    <property type="entry name" value="NAD(P)-binding Rossmann-fold domains"/>
    <property type="match status" value="1"/>
</dbReference>
<proteinExistence type="inferred from homology"/>
<dbReference type="AlphaFoldDB" id="A0A3D9XSB5"/>
<dbReference type="RefSeq" id="WP_116221427.1">
    <property type="nucleotide sequence ID" value="NZ_CP038196.1"/>
</dbReference>
<reference evidence="3 4" key="1">
    <citation type="submission" date="2018-08" db="EMBL/GenBank/DDBJ databases">
        <title>Genomic Encyclopedia of Archaeal and Bacterial Type Strains, Phase II (KMG-II): from individual species to whole genera.</title>
        <authorList>
            <person name="Goeker M."/>
        </authorList>
    </citation>
    <scope>NUCLEOTIDE SEQUENCE [LARGE SCALE GENOMIC DNA]</scope>
    <source>
        <strain evidence="3 4">DSM 17099</strain>
    </source>
</reference>
<dbReference type="PRINTS" id="PR00081">
    <property type="entry name" value="GDHRDH"/>
</dbReference>
<gene>
    <name evidence="3" type="ORF">BDD41_1883</name>
</gene>
<evidence type="ECO:0000313" key="4">
    <source>
        <dbReference type="Proteomes" id="UP000256941"/>
    </source>
</evidence>
<dbReference type="PRINTS" id="PR00080">
    <property type="entry name" value="SDRFAMILY"/>
</dbReference>
<comment type="similarity">
    <text evidence="1">Belongs to the short-chain dehydrogenases/reductases (SDR) family.</text>
</comment>
<name>A0A3D9XSB5_PARVE</name>
<dbReference type="PROSITE" id="PS00061">
    <property type="entry name" value="ADH_SHORT"/>
    <property type="match status" value="1"/>
</dbReference>
<accession>A0A3D9XSB5</accession>
<dbReference type="CDD" id="cd05233">
    <property type="entry name" value="SDR_c"/>
    <property type="match status" value="1"/>
</dbReference>
<dbReference type="FunFam" id="3.40.50.720:FF:000084">
    <property type="entry name" value="Short-chain dehydrogenase reductase"/>
    <property type="match status" value="1"/>
</dbReference>
<dbReference type="InterPro" id="IPR002347">
    <property type="entry name" value="SDR_fam"/>
</dbReference>
<evidence type="ECO:0000313" key="3">
    <source>
        <dbReference type="EMBL" id="REF73330.1"/>
    </source>
</evidence>
<dbReference type="NCBIfam" id="NF005559">
    <property type="entry name" value="PRK07231.1"/>
    <property type="match status" value="1"/>
</dbReference>
<dbReference type="PANTHER" id="PTHR24321">
    <property type="entry name" value="DEHYDROGENASES, SHORT CHAIN"/>
    <property type="match status" value="1"/>
</dbReference>
<protein>
    <submittedName>
        <fullName evidence="3">NAD(P)-dependent dehydrogenase (Short-subunit alcohol dehydrogenase family)</fullName>
    </submittedName>
</protein>